<dbReference type="GO" id="GO:0016020">
    <property type="term" value="C:membrane"/>
    <property type="evidence" value="ECO:0007669"/>
    <property type="project" value="InterPro"/>
</dbReference>
<dbReference type="EMBL" id="JAMQAY010000001">
    <property type="protein sequence ID" value="MCM2399603.1"/>
    <property type="molecule type" value="Genomic_DNA"/>
</dbReference>
<dbReference type="InterPro" id="IPR000620">
    <property type="entry name" value="EamA_dom"/>
</dbReference>
<keyword evidence="2" id="KW-0812">Transmembrane</keyword>
<dbReference type="InterPro" id="IPR037185">
    <property type="entry name" value="EmrE-like"/>
</dbReference>
<evidence type="ECO:0000313" key="5">
    <source>
        <dbReference type="EMBL" id="MCO5956353.1"/>
    </source>
</evidence>
<feature type="transmembrane region" description="Helical" evidence="2">
    <location>
        <begin position="35"/>
        <end position="54"/>
    </location>
</feature>
<proteinExistence type="predicted"/>
<evidence type="ECO:0000313" key="6">
    <source>
        <dbReference type="Proteomes" id="UP001155079"/>
    </source>
</evidence>
<feature type="domain" description="EamA" evidence="3">
    <location>
        <begin position="8"/>
        <end position="141"/>
    </location>
</feature>
<feature type="compositionally biased region" description="Basic and acidic residues" evidence="1">
    <location>
        <begin position="305"/>
        <end position="315"/>
    </location>
</feature>
<evidence type="ECO:0000259" key="3">
    <source>
        <dbReference type="Pfam" id="PF00892"/>
    </source>
</evidence>
<dbReference type="PANTHER" id="PTHR22911">
    <property type="entry name" value="ACYL-MALONYL CONDENSING ENZYME-RELATED"/>
    <property type="match status" value="1"/>
</dbReference>
<comment type="caution">
    <text evidence="5">The sequence shown here is derived from an EMBL/GenBank/DDBJ whole genome shotgun (WGS) entry which is preliminary data.</text>
</comment>
<accession>A0AAJ1BUF3</accession>
<evidence type="ECO:0000313" key="7">
    <source>
        <dbReference type="Proteomes" id="UP001155380"/>
    </source>
</evidence>
<feature type="transmembrane region" description="Helical" evidence="2">
    <location>
        <begin position="209"/>
        <end position="230"/>
    </location>
</feature>
<feature type="transmembrane region" description="Helical" evidence="2">
    <location>
        <begin position="151"/>
        <end position="169"/>
    </location>
</feature>
<dbReference type="SUPFAM" id="SSF103481">
    <property type="entry name" value="Multidrug resistance efflux transporter EmrE"/>
    <property type="match status" value="2"/>
</dbReference>
<feature type="transmembrane region" description="Helical" evidence="2">
    <location>
        <begin position="181"/>
        <end position="203"/>
    </location>
</feature>
<evidence type="ECO:0000313" key="4">
    <source>
        <dbReference type="EMBL" id="MCM2399603.1"/>
    </source>
</evidence>
<dbReference type="Proteomes" id="UP001155380">
    <property type="component" value="Unassembled WGS sequence"/>
</dbReference>
<gene>
    <name evidence="4" type="ORF">NBH20_00395</name>
    <name evidence="5" type="ORF">NBH21_06205</name>
</gene>
<dbReference type="AlphaFoldDB" id="A0AAJ1BUF3"/>
<evidence type="ECO:0000256" key="1">
    <source>
        <dbReference type="SAM" id="MobiDB-lite"/>
    </source>
</evidence>
<protein>
    <submittedName>
        <fullName evidence="5">DMT family transporter</fullName>
    </submittedName>
</protein>
<feature type="transmembrane region" description="Helical" evidence="2">
    <location>
        <begin position="74"/>
        <end position="91"/>
    </location>
</feature>
<keyword evidence="6" id="KW-1185">Reference proteome</keyword>
<evidence type="ECO:0000256" key="2">
    <source>
        <dbReference type="SAM" id="Phobius"/>
    </source>
</evidence>
<reference evidence="5 6" key="1">
    <citation type="submission" date="2022-06" db="EMBL/GenBank/DDBJ databases">
        <authorList>
            <person name="Sun Q."/>
        </authorList>
    </citation>
    <scope>NUCLEOTIDE SEQUENCE</scope>
    <source>
        <strain evidence="5">S101</strain>
        <strain evidence="4 6">S153</strain>
    </source>
</reference>
<feature type="transmembrane region" description="Helical" evidence="2">
    <location>
        <begin position="127"/>
        <end position="145"/>
    </location>
</feature>
<feature type="transmembrane region" description="Helical" evidence="2">
    <location>
        <begin position="237"/>
        <end position="257"/>
    </location>
</feature>
<dbReference type="PANTHER" id="PTHR22911:SF135">
    <property type="entry name" value="BLR4310 PROTEIN"/>
    <property type="match status" value="1"/>
</dbReference>
<dbReference type="Pfam" id="PF00892">
    <property type="entry name" value="EamA"/>
    <property type="match status" value="2"/>
</dbReference>
<feature type="region of interest" description="Disordered" evidence="1">
    <location>
        <begin position="293"/>
        <end position="315"/>
    </location>
</feature>
<sequence length="315" mass="33695">MRSDFILRGILIAFASFAAFSISDASVKLIEGRLSPLESGFFGACFGLFALPFLLKRNDQWLDIVRTTNRPLWVLRFVSAGLGTIGSVTAFTHLSMAEAFCLIFLLPSFVTIMSVIFLKEAVGIKRWSAVIIGFLGVLVVLRPGFRELSIGHLGAVFAGLGGALSIVIFRAIGPSEKNISLYGAGLLGTLLVCGIAMIPYFTWPSGEEWLLLAGYGLLAALGNVLLMYAAFYAPAAVVGPTQYSQMLWAILFGYLIFGDHVDVPMLVGIALIVGSGLLTLSRERTRGVALPPPVAGNSQAALAIKPEDESSSETR</sequence>
<dbReference type="EMBL" id="JAMXLX010000001">
    <property type="protein sequence ID" value="MCO5956353.1"/>
    <property type="molecule type" value="Genomic_DNA"/>
</dbReference>
<feature type="transmembrane region" description="Helical" evidence="2">
    <location>
        <begin position="263"/>
        <end position="280"/>
    </location>
</feature>
<name>A0AAJ1BUF3_9HYPH</name>
<keyword evidence="2" id="KW-0472">Membrane</keyword>
<dbReference type="RefSeq" id="WP_250914705.1">
    <property type="nucleotide sequence ID" value="NZ_JAMQAY010000001.1"/>
</dbReference>
<keyword evidence="2" id="KW-1133">Transmembrane helix</keyword>
<feature type="domain" description="EamA" evidence="3">
    <location>
        <begin position="153"/>
        <end position="279"/>
    </location>
</feature>
<organism evidence="5 7">
    <name type="scientific">Ciceribacter sichuanensis</name>
    <dbReference type="NCBI Taxonomy" id="2949647"/>
    <lineage>
        <taxon>Bacteria</taxon>
        <taxon>Pseudomonadati</taxon>
        <taxon>Pseudomonadota</taxon>
        <taxon>Alphaproteobacteria</taxon>
        <taxon>Hyphomicrobiales</taxon>
        <taxon>Rhizobiaceae</taxon>
        <taxon>Ciceribacter</taxon>
    </lineage>
</organism>
<dbReference type="Proteomes" id="UP001155079">
    <property type="component" value="Unassembled WGS sequence"/>
</dbReference>
<feature type="transmembrane region" description="Helical" evidence="2">
    <location>
        <begin position="97"/>
        <end position="118"/>
    </location>
</feature>